<accession>A0A3D9TAL1</accession>
<dbReference type="RefSeq" id="WP_170177881.1">
    <property type="nucleotide sequence ID" value="NZ_QTTT01000001.1"/>
</dbReference>
<dbReference type="AlphaFoldDB" id="A0A3D9TAL1"/>
<sequence length="132" mass="14127">MPEVTLAVTSGDGSGNVGALFRWLRSDLRVQYGLKPELRSEAVPEGTMGAADLIHVVLDHGEAIAALATAVAAWFGTLRRRPALRVERDGVVVTLADVSEERLRSVLNELLTGLPAEPAENEGGEEERDEPA</sequence>
<evidence type="ECO:0000313" key="2">
    <source>
        <dbReference type="Proteomes" id="UP000256661"/>
    </source>
</evidence>
<comment type="caution">
    <text evidence="1">The sequence shown here is derived from an EMBL/GenBank/DDBJ whole genome shotgun (WGS) entry which is preliminary data.</text>
</comment>
<dbReference type="Pfam" id="PF19953">
    <property type="entry name" value="EACC1"/>
    <property type="match status" value="1"/>
</dbReference>
<evidence type="ECO:0000313" key="1">
    <source>
        <dbReference type="EMBL" id="REF00802.1"/>
    </source>
</evidence>
<organism evidence="1 2">
    <name type="scientific">Thermomonospora umbrina</name>
    <dbReference type="NCBI Taxonomy" id="111806"/>
    <lineage>
        <taxon>Bacteria</taxon>
        <taxon>Bacillati</taxon>
        <taxon>Actinomycetota</taxon>
        <taxon>Actinomycetes</taxon>
        <taxon>Streptosporangiales</taxon>
        <taxon>Thermomonosporaceae</taxon>
        <taxon>Thermomonospora</taxon>
    </lineage>
</organism>
<dbReference type="Proteomes" id="UP000256661">
    <property type="component" value="Unassembled WGS sequence"/>
</dbReference>
<reference evidence="1 2" key="1">
    <citation type="submission" date="2018-08" db="EMBL/GenBank/DDBJ databases">
        <title>Sequencing the genomes of 1000 actinobacteria strains.</title>
        <authorList>
            <person name="Klenk H.-P."/>
        </authorList>
    </citation>
    <scope>NUCLEOTIDE SEQUENCE [LARGE SCALE GENOMIC DNA]</scope>
    <source>
        <strain evidence="1 2">DSM 43927</strain>
    </source>
</reference>
<gene>
    <name evidence="1" type="ORF">DFJ69_6384</name>
</gene>
<protein>
    <submittedName>
        <fullName evidence="1">Uncharacterized protein</fullName>
    </submittedName>
</protein>
<name>A0A3D9TAL1_9ACTN</name>
<keyword evidence="2" id="KW-1185">Reference proteome</keyword>
<dbReference type="EMBL" id="QTTT01000001">
    <property type="protein sequence ID" value="REF00802.1"/>
    <property type="molecule type" value="Genomic_DNA"/>
</dbReference>
<dbReference type="InterPro" id="IPR045428">
    <property type="entry name" value="EACC1"/>
</dbReference>
<proteinExistence type="predicted"/>